<dbReference type="PROSITE" id="PS50195">
    <property type="entry name" value="PX"/>
    <property type="match status" value="1"/>
</dbReference>
<dbReference type="GO" id="GO:0035091">
    <property type="term" value="F:phosphatidylinositol binding"/>
    <property type="evidence" value="ECO:0007669"/>
    <property type="project" value="InterPro"/>
</dbReference>
<dbReference type="Pfam" id="PF00787">
    <property type="entry name" value="PX"/>
    <property type="match status" value="1"/>
</dbReference>
<keyword evidence="1" id="KW-0812">Transmembrane</keyword>
<dbReference type="AlphaFoldDB" id="A0A1V9ZXP7"/>
<evidence type="ECO:0000313" key="3">
    <source>
        <dbReference type="EMBL" id="OQS02788.1"/>
    </source>
</evidence>
<dbReference type="STRING" id="74557.A0A1V9ZXP7"/>
<name>A0A1V9ZXP7_9STRA</name>
<feature type="transmembrane region" description="Helical" evidence="1">
    <location>
        <begin position="15"/>
        <end position="37"/>
    </location>
</feature>
<protein>
    <recommendedName>
        <fullName evidence="2">PX domain-containing protein</fullName>
    </recommendedName>
</protein>
<evidence type="ECO:0000313" key="4">
    <source>
        <dbReference type="Proteomes" id="UP000243217"/>
    </source>
</evidence>
<reference evidence="3 4" key="1">
    <citation type="journal article" date="2014" name="Genome Biol. Evol.">
        <title>The secreted proteins of Achlya hypogyna and Thraustotheca clavata identify the ancestral oomycete secretome and reveal gene acquisitions by horizontal gene transfer.</title>
        <authorList>
            <person name="Misner I."/>
            <person name="Blouin N."/>
            <person name="Leonard G."/>
            <person name="Richards T.A."/>
            <person name="Lane C.E."/>
        </authorList>
    </citation>
    <scope>NUCLEOTIDE SEQUENCE [LARGE SCALE GENOMIC DNA]</scope>
    <source>
        <strain evidence="3 4">ATCC 34112</strain>
    </source>
</reference>
<keyword evidence="1" id="KW-1133">Transmembrane helix</keyword>
<dbReference type="Proteomes" id="UP000243217">
    <property type="component" value="Unassembled WGS sequence"/>
</dbReference>
<dbReference type="InterPro" id="IPR036871">
    <property type="entry name" value="PX_dom_sf"/>
</dbReference>
<dbReference type="PANTHER" id="PTHR10555">
    <property type="entry name" value="SORTING NEXIN"/>
    <property type="match status" value="1"/>
</dbReference>
<dbReference type="PANTHER" id="PTHR10555:SF170">
    <property type="entry name" value="FI18122P1"/>
    <property type="match status" value="1"/>
</dbReference>
<dbReference type="InterPro" id="IPR001683">
    <property type="entry name" value="PX_dom"/>
</dbReference>
<dbReference type="GO" id="GO:0005768">
    <property type="term" value="C:endosome"/>
    <property type="evidence" value="ECO:0007669"/>
    <property type="project" value="TreeGrafter"/>
</dbReference>
<proteinExistence type="predicted"/>
<keyword evidence="4" id="KW-1185">Reference proteome</keyword>
<dbReference type="Gene3D" id="3.30.1520.10">
    <property type="entry name" value="Phox-like domain"/>
    <property type="match status" value="1"/>
</dbReference>
<dbReference type="OrthoDB" id="10254720at2759"/>
<accession>A0A1V9ZXP7</accession>
<evidence type="ECO:0000256" key="1">
    <source>
        <dbReference type="SAM" id="Phobius"/>
    </source>
</evidence>
<comment type="caution">
    <text evidence="3">The sequence shown here is derived from an EMBL/GenBank/DDBJ whole genome shotgun (WGS) entry which is preliminary data.</text>
</comment>
<dbReference type="SMART" id="SM00312">
    <property type="entry name" value="PX"/>
    <property type="match status" value="1"/>
</dbReference>
<sequence>MDSALSEWLLHEIDLALYVTAGVSLSIVSGFLSWCFLQTHYYHKAPPLVQIMQDQDNTPLNLCDAQVRMTHVQLLDEDKYAVYNIVLTCGKHKRVLRKRYSDFVQLLTTIKRDLKYSQSKAAIPLLPSKSFIHQTNAEFLEKRKQGLQLFLCQVLMNPKLAHLSCVREFCDVQ</sequence>
<dbReference type="SUPFAM" id="SSF64268">
    <property type="entry name" value="PX domain"/>
    <property type="match status" value="1"/>
</dbReference>
<dbReference type="EMBL" id="JNBS01001077">
    <property type="protein sequence ID" value="OQS02788.1"/>
    <property type="molecule type" value="Genomic_DNA"/>
</dbReference>
<gene>
    <name evidence="3" type="ORF">THRCLA_04881</name>
</gene>
<organism evidence="3 4">
    <name type="scientific">Thraustotheca clavata</name>
    <dbReference type="NCBI Taxonomy" id="74557"/>
    <lineage>
        <taxon>Eukaryota</taxon>
        <taxon>Sar</taxon>
        <taxon>Stramenopiles</taxon>
        <taxon>Oomycota</taxon>
        <taxon>Saprolegniomycetes</taxon>
        <taxon>Saprolegniales</taxon>
        <taxon>Achlyaceae</taxon>
        <taxon>Thraustotheca</taxon>
    </lineage>
</organism>
<feature type="domain" description="PX" evidence="2">
    <location>
        <begin position="61"/>
        <end position="173"/>
    </location>
</feature>
<evidence type="ECO:0000259" key="2">
    <source>
        <dbReference type="PROSITE" id="PS50195"/>
    </source>
</evidence>
<keyword evidence="1" id="KW-0472">Membrane</keyword>